<proteinExistence type="predicted"/>
<accession>A0A7W9BVV3</accession>
<dbReference type="RefSeq" id="WP_260161393.1">
    <property type="nucleotide sequence ID" value="NZ_JACIJR010000009.1"/>
</dbReference>
<reference evidence="2 3" key="1">
    <citation type="submission" date="2020-08" db="EMBL/GenBank/DDBJ databases">
        <title>Genomic Encyclopedia of Type Strains, Phase IV (KMG-IV): sequencing the most valuable type-strain genomes for metagenomic binning, comparative biology and taxonomic classification.</title>
        <authorList>
            <person name="Goeker M."/>
        </authorList>
    </citation>
    <scope>NUCLEOTIDE SEQUENCE [LARGE SCALE GENOMIC DNA]</scope>
    <source>
        <strain evidence="2 3">DSM 103336</strain>
    </source>
</reference>
<dbReference type="EMBL" id="JACIJR010000009">
    <property type="protein sequence ID" value="MBB5730824.1"/>
    <property type="molecule type" value="Genomic_DNA"/>
</dbReference>
<dbReference type="Proteomes" id="UP000546701">
    <property type="component" value="Unassembled WGS sequence"/>
</dbReference>
<keyword evidence="3" id="KW-1185">Reference proteome</keyword>
<feature type="region of interest" description="Disordered" evidence="1">
    <location>
        <begin position="43"/>
        <end position="63"/>
    </location>
</feature>
<gene>
    <name evidence="2" type="ORF">FHS99_003331</name>
</gene>
<evidence type="ECO:0000313" key="3">
    <source>
        <dbReference type="Proteomes" id="UP000546701"/>
    </source>
</evidence>
<comment type="caution">
    <text evidence="2">The sequence shown here is derived from an EMBL/GenBank/DDBJ whole genome shotgun (WGS) entry which is preliminary data.</text>
</comment>
<protein>
    <submittedName>
        <fullName evidence="2">Uncharacterized protein</fullName>
    </submittedName>
</protein>
<dbReference type="AlphaFoldDB" id="A0A7W9BVV3"/>
<sequence length="63" mass="6792">MMDRRPIMVAGVVLPRASKPVARHTVMDNARYQRGLEQLEAVSGPHGAKGVQSLEGIAPDLGR</sequence>
<organism evidence="2 3">
    <name type="scientific">Sphingomonas prati</name>
    <dbReference type="NCBI Taxonomy" id="1843237"/>
    <lineage>
        <taxon>Bacteria</taxon>
        <taxon>Pseudomonadati</taxon>
        <taxon>Pseudomonadota</taxon>
        <taxon>Alphaproteobacteria</taxon>
        <taxon>Sphingomonadales</taxon>
        <taxon>Sphingomonadaceae</taxon>
        <taxon>Sphingomonas</taxon>
    </lineage>
</organism>
<name>A0A7W9BVV3_9SPHN</name>
<evidence type="ECO:0000313" key="2">
    <source>
        <dbReference type="EMBL" id="MBB5730824.1"/>
    </source>
</evidence>
<evidence type="ECO:0000256" key="1">
    <source>
        <dbReference type="SAM" id="MobiDB-lite"/>
    </source>
</evidence>